<protein>
    <submittedName>
        <fullName evidence="1">Uncharacterized protein</fullName>
    </submittedName>
</protein>
<accession>A0A081KA28</accession>
<dbReference type="Proteomes" id="UP000027997">
    <property type="component" value="Unassembled WGS sequence"/>
</dbReference>
<keyword evidence="2" id="KW-1185">Reference proteome</keyword>
<proteinExistence type="predicted"/>
<reference evidence="1 2" key="1">
    <citation type="submission" date="2014-06" db="EMBL/GenBank/DDBJ databases">
        <title>Whole Genome Sequences of Three Symbiotic Endozoicomonas Bacteria.</title>
        <authorList>
            <person name="Neave M.J."/>
            <person name="Apprill A."/>
            <person name="Voolstra C.R."/>
        </authorList>
    </citation>
    <scope>NUCLEOTIDE SEQUENCE [LARGE SCALE GENOMIC DNA]</scope>
    <source>
        <strain evidence="1 2">DSM 22380</strain>
    </source>
</reference>
<gene>
    <name evidence="1" type="ORF">GV64_09830</name>
</gene>
<evidence type="ECO:0000313" key="1">
    <source>
        <dbReference type="EMBL" id="KEI71004.1"/>
    </source>
</evidence>
<name>A0A081KA28_9GAMM</name>
<sequence length="313" mass="34914">MEPVSGMYSSGLLYSTYEHDSNVCELGSNDRFSKVAQSDRVLNFKKESNYENGSELGNKPCEKSIFTRAYVAIKKCVAYLAFKIHWALGYTLSEPIEALKLIIPLIKGRKETFTSYELNSRTIRRHEVPLIMAHGDASNQGVWTHLGKALKENDAGPGFTVNMPEDRAKRADVLLERIKDVAKAANSSPELGSVTVDLAGQSWGVRTVLEVIPKLPDNIKVRNCFLMSHSRLPIQNELKNGIEKCQGQIVTFHGGCDPYEIEDKEDCYYIEDECVCPSVVIDTSGHFGLLTHKKVMNKIVEVRRQQGSLSQGG</sequence>
<dbReference type="AlphaFoldDB" id="A0A081KA28"/>
<evidence type="ECO:0000313" key="2">
    <source>
        <dbReference type="Proteomes" id="UP000027997"/>
    </source>
</evidence>
<organism evidence="1 2">
    <name type="scientific">Endozoicomonas elysicola</name>
    <dbReference type="NCBI Taxonomy" id="305900"/>
    <lineage>
        <taxon>Bacteria</taxon>
        <taxon>Pseudomonadati</taxon>
        <taxon>Pseudomonadota</taxon>
        <taxon>Gammaproteobacteria</taxon>
        <taxon>Oceanospirillales</taxon>
        <taxon>Endozoicomonadaceae</taxon>
        <taxon>Endozoicomonas</taxon>
    </lineage>
</organism>
<dbReference type="EMBL" id="JOJP01000001">
    <property type="protein sequence ID" value="KEI71004.1"/>
    <property type="molecule type" value="Genomic_DNA"/>
</dbReference>
<dbReference type="SUPFAM" id="SSF53474">
    <property type="entry name" value="alpha/beta-Hydrolases"/>
    <property type="match status" value="1"/>
</dbReference>
<dbReference type="Gene3D" id="3.40.50.1820">
    <property type="entry name" value="alpha/beta hydrolase"/>
    <property type="match status" value="1"/>
</dbReference>
<comment type="caution">
    <text evidence="1">The sequence shown here is derived from an EMBL/GenBank/DDBJ whole genome shotgun (WGS) entry which is preliminary data.</text>
</comment>
<dbReference type="InterPro" id="IPR029058">
    <property type="entry name" value="AB_hydrolase_fold"/>
</dbReference>